<dbReference type="SUPFAM" id="SSF52540">
    <property type="entry name" value="P-loop containing nucleoside triphosphate hydrolases"/>
    <property type="match status" value="1"/>
</dbReference>
<dbReference type="CDD" id="cd03257">
    <property type="entry name" value="ABC_NikE_OppD_transporters"/>
    <property type="match status" value="1"/>
</dbReference>
<dbReference type="Gene3D" id="3.40.50.300">
    <property type="entry name" value="P-loop containing nucleotide triphosphate hydrolases"/>
    <property type="match status" value="1"/>
</dbReference>
<dbReference type="GO" id="GO:0005524">
    <property type="term" value="F:ATP binding"/>
    <property type="evidence" value="ECO:0007669"/>
    <property type="project" value="UniProtKB-KW"/>
</dbReference>
<feature type="domain" description="ABC transporter" evidence="3">
    <location>
        <begin position="370"/>
        <end position="615"/>
    </location>
</feature>
<reference evidence="4 5" key="1">
    <citation type="submission" date="2018-07" db="EMBL/GenBank/DDBJ databases">
        <title>Genomic Encyclopedia of Type Strains, Phase IV (KMG-IV): sequencing the most valuable type-strain genomes for metagenomic binning, comparative biology and taxonomic classification.</title>
        <authorList>
            <person name="Goeker M."/>
        </authorList>
    </citation>
    <scope>NUCLEOTIDE SEQUENCE [LARGE SCALE GENOMIC DNA]</scope>
    <source>
        <strain evidence="4 5">DSM 44952</strain>
    </source>
</reference>
<sequence length="620" mass="65891">MTDVLTSDDLPVETSATAALLAEIDAGAARRGILDEGSKREIRRATLTAVCVPGYQVPFGSREMPVARGWGSGGLQVTLGLIGAEDGVKVIDQGDDDGVNATNLRRLIVASEGCGQTQDSREATVVQSRHRIPEEPLIEGQTLVLQVPVAEPLRGVQKSVAECARMHAEADYSMMWVSLYEDIVRNGVITKSTGYPVLVDGRYVMITTPIPRWDVPRLHDSPHLTLFGAGREKRIFAVPPYTDVRPLTFDDVPFEVEGAAGARCARCGSTDTFLVEAPGGRVSCSDIEWCTRTLDGDVDADRHAAHAPLRFLPDPARRARARTSTSARDVADTPRTAVPATEQGWTLAARGVGKVHGPGGADAVPGTGPGTGTAISPKTGAVVAAWDVGFDVAPGEALGLIGESGSGKSTVLRCLVGDEKATAGAMFLASVDGGHTDVFGLEAATRRALRVDTLGLVHQNPADGLTMTVSAGGNVAERLTAAGWRNYHEIRARAAHLLEQVEVPLARMDDPVHTFSGGMRQRVQIAKALATDPRVLLLDEPTTGLDASVAAGVLDLLRKLLAERDTAAVVVSHDFAVIEALTDRCLVMNVGRVVERGLTDQLFQDPHHPYTQRLVAAARR</sequence>
<dbReference type="AlphaFoldDB" id="A0A370HEB8"/>
<keyword evidence="4" id="KW-0456">Lyase</keyword>
<dbReference type="GO" id="GO:0051539">
    <property type="term" value="F:4 iron, 4 sulfur cluster binding"/>
    <property type="evidence" value="ECO:0007669"/>
    <property type="project" value="InterPro"/>
</dbReference>
<dbReference type="OrthoDB" id="9803851at2"/>
<keyword evidence="5" id="KW-1185">Reference proteome</keyword>
<dbReference type="STRING" id="1210089.GCA_001613165_02200"/>
<dbReference type="InterPro" id="IPR017871">
    <property type="entry name" value="ABC_transporter-like_CS"/>
</dbReference>
<dbReference type="InterPro" id="IPR010306">
    <property type="entry name" value="PhnJ"/>
</dbReference>
<dbReference type="PROSITE" id="PS00211">
    <property type="entry name" value="ABC_TRANSPORTER_1"/>
    <property type="match status" value="1"/>
</dbReference>
<name>A0A370HEB8_9NOCA</name>
<protein>
    <submittedName>
        <fullName evidence="4">Alpha-D-ribose 1-methylphosphonate 5-phosphate C-P lyase</fullName>
    </submittedName>
</protein>
<evidence type="ECO:0000313" key="4">
    <source>
        <dbReference type="EMBL" id="RDI55352.1"/>
    </source>
</evidence>
<evidence type="ECO:0000259" key="3">
    <source>
        <dbReference type="PROSITE" id="PS50893"/>
    </source>
</evidence>
<accession>A0A370HEB8</accession>
<dbReference type="SFLD" id="SFLDG01115">
    <property type="entry name" value="Phosphonate_metabolism_(PhnJ)"/>
    <property type="match status" value="1"/>
</dbReference>
<dbReference type="PROSITE" id="PS50893">
    <property type="entry name" value="ABC_TRANSPORTER_2"/>
    <property type="match status" value="1"/>
</dbReference>
<dbReference type="SFLD" id="SFLDF00379">
    <property type="entry name" value="Phosphonate_metabolism_(PhnJ)"/>
    <property type="match status" value="1"/>
</dbReference>
<dbReference type="SMART" id="SM00382">
    <property type="entry name" value="AAA"/>
    <property type="match status" value="1"/>
</dbReference>
<dbReference type="Pfam" id="PF00005">
    <property type="entry name" value="ABC_tran"/>
    <property type="match status" value="1"/>
</dbReference>
<proteinExistence type="predicted"/>
<keyword evidence="2" id="KW-0067">ATP-binding</keyword>
<dbReference type="InterPro" id="IPR003439">
    <property type="entry name" value="ABC_transporter-like_ATP-bd"/>
</dbReference>
<organism evidence="4 5">
    <name type="scientific">Nocardia mexicana</name>
    <dbReference type="NCBI Taxonomy" id="279262"/>
    <lineage>
        <taxon>Bacteria</taxon>
        <taxon>Bacillati</taxon>
        <taxon>Actinomycetota</taxon>
        <taxon>Actinomycetes</taxon>
        <taxon>Mycobacteriales</taxon>
        <taxon>Nocardiaceae</taxon>
        <taxon>Nocardia</taxon>
    </lineage>
</organism>
<dbReference type="RefSeq" id="WP_068017449.1">
    <property type="nucleotide sequence ID" value="NZ_QQAZ01000001.1"/>
</dbReference>
<dbReference type="Proteomes" id="UP000255355">
    <property type="component" value="Unassembled WGS sequence"/>
</dbReference>
<gene>
    <name evidence="4" type="ORF">DFR68_101185</name>
</gene>
<dbReference type="EMBL" id="QQAZ01000001">
    <property type="protein sequence ID" value="RDI55352.1"/>
    <property type="molecule type" value="Genomic_DNA"/>
</dbReference>
<dbReference type="GO" id="GO:0019700">
    <property type="term" value="P:organic phosphonate catabolic process"/>
    <property type="evidence" value="ECO:0007669"/>
    <property type="project" value="InterPro"/>
</dbReference>
<evidence type="ECO:0000256" key="1">
    <source>
        <dbReference type="ARBA" id="ARBA00022741"/>
    </source>
</evidence>
<dbReference type="GO" id="GO:0016887">
    <property type="term" value="F:ATP hydrolysis activity"/>
    <property type="evidence" value="ECO:0007669"/>
    <property type="project" value="InterPro"/>
</dbReference>
<dbReference type="PANTHER" id="PTHR42764:SF1">
    <property type="entry name" value="PHOSPHONATES UTILIZATION ATP-BINDING PROTEIN PHNK-RELATED"/>
    <property type="match status" value="1"/>
</dbReference>
<dbReference type="PANTHER" id="PTHR42764">
    <property type="entry name" value="PHOSPHONATES UTILIZATION ATP-BINDING PROTEIN PHNK-RELATED"/>
    <property type="match status" value="1"/>
</dbReference>
<dbReference type="InterPro" id="IPR027417">
    <property type="entry name" value="P-loop_NTPase"/>
</dbReference>
<keyword evidence="1" id="KW-0547">Nucleotide-binding</keyword>
<dbReference type="SFLD" id="SFLDS00033">
    <property type="entry name" value="Radical_SAM_Phosphonate_Metabo"/>
    <property type="match status" value="1"/>
</dbReference>
<dbReference type="InterPro" id="IPR003593">
    <property type="entry name" value="AAA+_ATPase"/>
</dbReference>
<comment type="caution">
    <text evidence="4">The sequence shown here is derived from an EMBL/GenBank/DDBJ whole genome shotgun (WGS) entry which is preliminary data.</text>
</comment>
<evidence type="ECO:0000256" key="2">
    <source>
        <dbReference type="ARBA" id="ARBA00022840"/>
    </source>
</evidence>
<dbReference type="GO" id="GO:0016829">
    <property type="term" value="F:lyase activity"/>
    <property type="evidence" value="ECO:0007669"/>
    <property type="project" value="UniProtKB-KW"/>
</dbReference>
<evidence type="ECO:0000313" key="5">
    <source>
        <dbReference type="Proteomes" id="UP000255355"/>
    </source>
</evidence>
<dbReference type="Pfam" id="PF06007">
    <property type="entry name" value="PhnJ"/>
    <property type="match status" value="1"/>
</dbReference>